<accession>A0A8G2BMY5</accession>
<dbReference type="AlphaFoldDB" id="A0A8G2BMY5"/>
<keyword evidence="3" id="KW-1185">Reference proteome</keyword>
<name>A0A8G2BMY5_9PROT</name>
<protein>
    <submittedName>
        <fullName evidence="2">Uncharacterized protein</fullName>
    </submittedName>
</protein>
<evidence type="ECO:0000256" key="1">
    <source>
        <dbReference type="SAM" id="MobiDB-lite"/>
    </source>
</evidence>
<sequence>EAAKLFDQAQRDAQSAGEGKGLSAERLAQLRRDILGVKVQSA</sequence>
<feature type="non-terminal residue" evidence="2">
    <location>
        <position position="1"/>
    </location>
</feature>
<organism evidence="2 3">
    <name type="scientific">Thalassobaculum litoreum DSM 18839</name>
    <dbReference type="NCBI Taxonomy" id="1123362"/>
    <lineage>
        <taxon>Bacteria</taxon>
        <taxon>Pseudomonadati</taxon>
        <taxon>Pseudomonadota</taxon>
        <taxon>Alphaproteobacteria</taxon>
        <taxon>Rhodospirillales</taxon>
        <taxon>Thalassobaculaceae</taxon>
        <taxon>Thalassobaculum</taxon>
    </lineage>
</organism>
<feature type="region of interest" description="Disordered" evidence="1">
    <location>
        <begin position="1"/>
        <end position="22"/>
    </location>
</feature>
<dbReference type="EMBL" id="FNBW01000044">
    <property type="protein sequence ID" value="SDG62577.1"/>
    <property type="molecule type" value="Genomic_DNA"/>
</dbReference>
<evidence type="ECO:0000313" key="2">
    <source>
        <dbReference type="EMBL" id="SDG62577.1"/>
    </source>
</evidence>
<reference evidence="2 3" key="1">
    <citation type="submission" date="2016-10" db="EMBL/GenBank/DDBJ databases">
        <authorList>
            <person name="Varghese N."/>
            <person name="Submissions S."/>
        </authorList>
    </citation>
    <scope>NUCLEOTIDE SEQUENCE [LARGE SCALE GENOMIC DNA]</scope>
    <source>
        <strain evidence="2 3">DSM 18839</strain>
    </source>
</reference>
<proteinExistence type="predicted"/>
<dbReference type="Proteomes" id="UP000198615">
    <property type="component" value="Unassembled WGS sequence"/>
</dbReference>
<evidence type="ECO:0000313" key="3">
    <source>
        <dbReference type="Proteomes" id="UP000198615"/>
    </source>
</evidence>
<comment type="caution">
    <text evidence="2">The sequence shown here is derived from an EMBL/GenBank/DDBJ whole genome shotgun (WGS) entry which is preliminary data.</text>
</comment>
<gene>
    <name evidence="2" type="ORF">SAMN05660686_05059</name>
</gene>